<dbReference type="OMA" id="FINEHAG"/>
<evidence type="ECO:0000256" key="6">
    <source>
        <dbReference type="SAM" id="SignalP"/>
    </source>
</evidence>
<evidence type="ECO:0000313" key="8">
    <source>
        <dbReference type="EMBL" id="EAU85393.2"/>
    </source>
</evidence>
<dbReference type="PANTHER" id="PTHR45672">
    <property type="entry name" value="PROTEIN DISULFIDE-ISOMERASE C17H9.14C-RELATED"/>
    <property type="match status" value="1"/>
</dbReference>
<dbReference type="Pfam" id="PF07749">
    <property type="entry name" value="ERp29"/>
    <property type="match status" value="1"/>
</dbReference>
<dbReference type="VEuPathDB" id="FungiDB:CC1G_07087"/>
<dbReference type="CDD" id="cd00238">
    <property type="entry name" value="ERp29c"/>
    <property type="match status" value="1"/>
</dbReference>
<dbReference type="Pfam" id="PF00085">
    <property type="entry name" value="Thioredoxin"/>
    <property type="match status" value="2"/>
</dbReference>
<dbReference type="GO" id="GO:0006457">
    <property type="term" value="P:protein folding"/>
    <property type="evidence" value="ECO:0007669"/>
    <property type="project" value="TreeGrafter"/>
</dbReference>
<dbReference type="InterPro" id="IPR013766">
    <property type="entry name" value="Thioredoxin_domain"/>
</dbReference>
<evidence type="ECO:0000256" key="1">
    <source>
        <dbReference type="ARBA" id="ARBA00001182"/>
    </source>
</evidence>
<gene>
    <name evidence="8" type="ORF">CC1G_07087</name>
</gene>
<dbReference type="KEGG" id="cci:CC1G_07087"/>
<dbReference type="Gene3D" id="1.20.1150.12">
    <property type="entry name" value="Endoplasmic reticulum resident protein 29, C-terminal domain"/>
    <property type="match status" value="1"/>
</dbReference>
<dbReference type="Gene3D" id="3.40.30.10">
    <property type="entry name" value="Glutaredoxin"/>
    <property type="match status" value="2"/>
</dbReference>
<feature type="signal peptide" evidence="6">
    <location>
        <begin position="1"/>
        <end position="18"/>
    </location>
</feature>
<dbReference type="InterPro" id="IPR036356">
    <property type="entry name" value="ERp29_C_sf"/>
</dbReference>
<evidence type="ECO:0000256" key="4">
    <source>
        <dbReference type="ARBA" id="ARBA00023235"/>
    </source>
</evidence>
<dbReference type="GO" id="GO:0003756">
    <property type="term" value="F:protein disulfide isomerase activity"/>
    <property type="evidence" value="ECO:0007669"/>
    <property type="project" value="UniProtKB-EC"/>
</dbReference>
<keyword evidence="9" id="KW-1185">Reference proteome</keyword>
<keyword evidence="3" id="KW-1015">Disulfide bond</keyword>
<dbReference type="Proteomes" id="UP000001861">
    <property type="component" value="Unassembled WGS sequence"/>
</dbReference>
<dbReference type="PANTHER" id="PTHR45672:SF11">
    <property type="entry name" value="PROTEIN DISULFIDE-ISOMERASE C17H9.14C"/>
    <property type="match status" value="1"/>
</dbReference>
<sequence length="412" mass="45771">MRLSVSLFVSALVAAVAASNVVELTPENFDSVIGKGKPALVEFLKTTLDSGHCKNLAPTYEELADVFAHAKDRVVIAKVDADGAGRSLGAKYGVKGFPTLKWFDEVGKDVEEYKGGRELETLAEYVTKQSGVKSKIPEPPPPAYTVLHENNWDEIVNDPTKHVLVSFTVDAPWCRDCKDAKINWDRAAQWFQSDNVVLANVNLDEPRNGRFTSMYNIMVYPTIKFFPKGNKSGENIEYEKLKTDKDVVTFLNNRAGTNRLVGGKLNLVAGRIPELDEVAEKFVTAKKAARLQLLEEAKEIAAKLTNKPTAAQYIKIMEKVTGGASGYVEKERKRLKVIASKAIDLKKQDEVKMKDNILRVFQTKTARDKHCLLNSTVSQAAHATSVEFRTRKNVLFEKSIFQSKGALQPVAH</sequence>
<dbReference type="GeneID" id="6012983"/>
<dbReference type="AlphaFoldDB" id="A8NUE9"/>
<organism evidence="8 9">
    <name type="scientific">Coprinopsis cinerea (strain Okayama-7 / 130 / ATCC MYA-4618 / FGSC 9003)</name>
    <name type="common">Inky cap fungus</name>
    <name type="synonym">Hormographiella aspergillata</name>
    <dbReference type="NCBI Taxonomy" id="240176"/>
    <lineage>
        <taxon>Eukaryota</taxon>
        <taxon>Fungi</taxon>
        <taxon>Dikarya</taxon>
        <taxon>Basidiomycota</taxon>
        <taxon>Agaricomycotina</taxon>
        <taxon>Agaricomycetes</taxon>
        <taxon>Agaricomycetidae</taxon>
        <taxon>Agaricales</taxon>
        <taxon>Agaricineae</taxon>
        <taxon>Psathyrellaceae</taxon>
        <taxon>Coprinopsis</taxon>
    </lineage>
</organism>
<feature type="domain" description="Thioredoxin" evidence="7">
    <location>
        <begin position="134"/>
        <end position="288"/>
    </location>
</feature>
<keyword evidence="5" id="KW-0676">Redox-active center</keyword>
<dbReference type="InParanoid" id="A8NUE9"/>
<feature type="domain" description="Thioredoxin" evidence="7">
    <location>
        <begin position="7"/>
        <end position="131"/>
    </location>
</feature>
<accession>A8NUE9</accession>
<protein>
    <recommendedName>
        <fullName evidence="2">protein disulfide-isomerase</fullName>
        <ecNumber evidence="2">5.3.4.1</ecNumber>
    </recommendedName>
</protein>
<dbReference type="InterPro" id="IPR051063">
    <property type="entry name" value="PDI"/>
</dbReference>
<dbReference type="GO" id="GO:0005783">
    <property type="term" value="C:endoplasmic reticulum"/>
    <property type="evidence" value="ECO:0007669"/>
    <property type="project" value="InterPro"/>
</dbReference>
<dbReference type="RefSeq" id="XP_001836440.2">
    <property type="nucleotide sequence ID" value="XM_001836388.2"/>
</dbReference>
<dbReference type="eggNOG" id="KOG0191">
    <property type="taxonomic scope" value="Eukaryota"/>
</dbReference>
<dbReference type="EC" id="5.3.4.1" evidence="2"/>
<dbReference type="OrthoDB" id="10264505at2759"/>
<dbReference type="EMBL" id="AACS02000004">
    <property type="protein sequence ID" value="EAU85393.2"/>
    <property type="molecule type" value="Genomic_DNA"/>
</dbReference>
<keyword evidence="4" id="KW-0413">Isomerase</keyword>
<name>A8NUE9_COPC7</name>
<dbReference type="FunCoup" id="A8NUE9">
    <property type="interactions" value="198"/>
</dbReference>
<keyword evidence="6" id="KW-0732">Signal</keyword>
<feature type="chain" id="PRO_5002727478" description="protein disulfide-isomerase" evidence="6">
    <location>
        <begin position="19"/>
        <end position="412"/>
    </location>
</feature>
<dbReference type="SUPFAM" id="SSF52833">
    <property type="entry name" value="Thioredoxin-like"/>
    <property type="match status" value="2"/>
</dbReference>
<evidence type="ECO:0000313" key="9">
    <source>
        <dbReference type="Proteomes" id="UP000001861"/>
    </source>
</evidence>
<evidence type="ECO:0000259" key="7">
    <source>
        <dbReference type="PROSITE" id="PS51352"/>
    </source>
</evidence>
<dbReference type="InterPro" id="IPR036249">
    <property type="entry name" value="Thioredoxin-like_sf"/>
</dbReference>
<dbReference type="HOGENOM" id="CLU_038617_1_1_1"/>
<dbReference type="PROSITE" id="PS51352">
    <property type="entry name" value="THIOREDOXIN_2"/>
    <property type="match status" value="2"/>
</dbReference>
<comment type="caution">
    <text evidence="8">The sequence shown here is derived from an EMBL/GenBank/DDBJ whole genome shotgun (WGS) entry which is preliminary data.</text>
</comment>
<evidence type="ECO:0000256" key="5">
    <source>
        <dbReference type="ARBA" id="ARBA00023284"/>
    </source>
</evidence>
<evidence type="ECO:0000256" key="2">
    <source>
        <dbReference type="ARBA" id="ARBA00012723"/>
    </source>
</evidence>
<evidence type="ECO:0000256" key="3">
    <source>
        <dbReference type="ARBA" id="ARBA00023157"/>
    </source>
</evidence>
<reference evidence="8 9" key="1">
    <citation type="journal article" date="2010" name="Proc. Natl. Acad. Sci. U.S.A.">
        <title>Insights into evolution of multicellular fungi from the assembled chromosomes of the mushroom Coprinopsis cinerea (Coprinus cinereus).</title>
        <authorList>
            <person name="Stajich J.E."/>
            <person name="Wilke S.K."/>
            <person name="Ahren D."/>
            <person name="Au C.H."/>
            <person name="Birren B.W."/>
            <person name="Borodovsky M."/>
            <person name="Burns C."/>
            <person name="Canback B."/>
            <person name="Casselton L.A."/>
            <person name="Cheng C.K."/>
            <person name="Deng J."/>
            <person name="Dietrich F.S."/>
            <person name="Fargo D.C."/>
            <person name="Farman M.L."/>
            <person name="Gathman A.C."/>
            <person name="Goldberg J."/>
            <person name="Guigo R."/>
            <person name="Hoegger P.J."/>
            <person name="Hooker J.B."/>
            <person name="Huggins A."/>
            <person name="James T.Y."/>
            <person name="Kamada T."/>
            <person name="Kilaru S."/>
            <person name="Kodira C."/>
            <person name="Kues U."/>
            <person name="Kupfer D."/>
            <person name="Kwan H.S."/>
            <person name="Lomsadze A."/>
            <person name="Li W."/>
            <person name="Lilly W.W."/>
            <person name="Ma L.J."/>
            <person name="Mackey A.J."/>
            <person name="Manning G."/>
            <person name="Martin F."/>
            <person name="Muraguchi H."/>
            <person name="Natvig D.O."/>
            <person name="Palmerini H."/>
            <person name="Ramesh M.A."/>
            <person name="Rehmeyer C.J."/>
            <person name="Roe B.A."/>
            <person name="Shenoy N."/>
            <person name="Stanke M."/>
            <person name="Ter-Hovhannisyan V."/>
            <person name="Tunlid A."/>
            <person name="Velagapudi R."/>
            <person name="Vision T.J."/>
            <person name="Zeng Q."/>
            <person name="Zolan M.E."/>
            <person name="Pukkila P.J."/>
        </authorList>
    </citation>
    <scope>NUCLEOTIDE SEQUENCE [LARGE SCALE GENOMIC DNA]</scope>
    <source>
        <strain evidence="9">Okayama-7 / 130 / ATCC MYA-4618 / FGSC 9003</strain>
    </source>
</reference>
<dbReference type="STRING" id="240176.A8NUE9"/>
<proteinExistence type="predicted"/>
<dbReference type="SUPFAM" id="SSF47933">
    <property type="entry name" value="ERP29 C domain-like"/>
    <property type="match status" value="1"/>
</dbReference>
<comment type="catalytic activity">
    <reaction evidence="1">
        <text>Catalyzes the rearrangement of -S-S- bonds in proteins.</text>
        <dbReference type="EC" id="5.3.4.1"/>
    </reaction>
</comment>
<dbReference type="InterPro" id="IPR011679">
    <property type="entry name" value="ERp29_C"/>
</dbReference>